<dbReference type="PANTHER" id="PTHR35469:SF5">
    <property type="entry name" value="TRANSMEMBRANE PROTEIN"/>
    <property type="match status" value="1"/>
</dbReference>
<dbReference type="AlphaFoldDB" id="A0A7J7D6J1"/>
<dbReference type="EMBL" id="JAAARO010000010">
    <property type="protein sequence ID" value="KAF5741686.1"/>
    <property type="molecule type" value="Genomic_DNA"/>
</dbReference>
<evidence type="ECO:0000256" key="1">
    <source>
        <dbReference type="SAM" id="Phobius"/>
    </source>
</evidence>
<dbReference type="InParanoid" id="A0A7J7D6J1"/>
<evidence type="ECO:0000313" key="3">
    <source>
        <dbReference type="Proteomes" id="UP000593562"/>
    </source>
</evidence>
<organism evidence="2 3">
    <name type="scientific">Tripterygium wilfordii</name>
    <name type="common">Thunder God vine</name>
    <dbReference type="NCBI Taxonomy" id="458696"/>
    <lineage>
        <taxon>Eukaryota</taxon>
        <taxon>Viridiplantae</taxon>
        <taxon>Streptophyta</taxon>
        <taxon>Embryophyta</taxon>
        <taxon>Tracheophyta</taxon>
        <taxon>Spermatophyta</taxon>
        <taxon>Magnoliopsida</taxon>
        <taxon>eudicotyledons</taxon>
        <taxon>Gunneridae</taxon>
        <taxon>Pentapetalae</taxon>
        <taxon>rosids</taxon>
        <taxon>fabids</taxon>
        <taxon>Celastrales</taxon>
        <taxon>Celastraceae</taxon>
        <taxon>Tripterygium</taxon>
    </lineage>
</organism>
<feature type="transmembrane region" description="Helical" evidence="1">
    <location>
        <begin position="182"/>
        <end position="199"/>
    </location>
</feature>
<dbReference type="Proteomes" id="UP000593562">
    <property type="component" value="Unassembled WGS sequence"/>
</dbReference>
<reference evidence="2 3" key="1">
    <citation type="journal article" date="2020" name="Nat. Commun.">
        <title>Genome of Tripterygium wilfordii and identification of cytochrome P450 involved in triptolide biosynthesis.</title>
        <authorList>
            <person name="Tu L."/>
            <person name="Su P."/>
            <person name="Zhang Z."/>
            <person name="Gao L."/>
            <person name="Wang J."/>
            <person name="Hu T."/>
            <person name="Zhou J."/>
            <person name="Zhang Y."/>
            <person name="Zhao Y."/>
            <person name="Liu Y."/>
            <person name="Song Y."/>
            <person name="Tong Y."/>
            <person name="Lu Y."/>
            <person name="Yang J."/>
            <person name="Xu C."/>
            <person name="Jia M."/>
            <person name="Peters R.J."/>
            <person name="Huang L."/>
            <person name="Gao W."/>
        </authorList>
    </citation>
    <scope>NUCLEOTIDE SEQUENCE [LARGE SCALE GENOMIC DNA]</scope>
    <source>
        <strain evidence="3">cv. XIE 37</strain>
        <tissue evidence="2">Leaf</tissue>
    </source>
</reference>
<dbReference type="OrthoDB" id="1645757at2759"/>
<name>A0A7J7D6J1_TRIWF</name>
<gene>
    <name evidence="2" type="ORF">HS088_TW10G00690</name>
</gene>
<proteinExistence type="predicted"/>
<protein>
    <submittedName>
        <fullName evidence="2">Uncharacterized protein</fullName>
    </submittedName>
</protein>
<feature type="transmembrane region" description="Helical" evidence="1">
    <location>
        <begin position="150"/>
        <end position="170"/>
    </location>
</feature>
<keyword evidence="1" id="KW-1133">Transmembrane helix</keyword>
<sequence length="257" mass="28861">MSNSRERRRRIAERGSDRIALITGRVQTLPASPTLHHHAHTESSPPAFSSYDSEAIFSDQIDAGNKDGFGFQHEIGDEFENQDKPQLRKCKTGAEPKQGHFSETETRTVVQKAPNDFQKPHPIQSNHFFSSKLLNSCIVASEPTRAMCSLMIALLVVLSYVDYPLFGWNIVRSESIVASRPLYILLLMDVTIVLARVFYEKQKEHGAQEGKVAPRAHNWEGAEKLLERGLVAYQAIRGVFIDFSIYTVVVVCGLSFI</sequence>
<keyword evidence="3" id="KW-1185">Reference proteome</keyword>
<keyword evidence="1" id="KW-0812">Transmembrane</keyword>
<evidence type="ECO:0000313" key="2">
    <source>
        <dbReference type="EMBL" id="KAF5741686.1"/>
    </source>
</evidence>
<keyword evidence="1" id="KW-0472">Membrane</keyword>
<accession>A0A7J7D6J1</accession>
<dbReference type="PANTHER" id="PTHR35469">
    <property type="entry name" value="TRANSMEMBRANE PROTEIN"/>
    <property type="match status" value="1"/>
</dbReference>
<comment type="caution">
    <text evidence="2">The sequence shown here is derived from an EMBL/GenBank/DDBJ whole genome shotgun (WGS) entry which is preliminary data.</text>
</comment>